<reference evidence="2" key="1">
    <citation type="journal article" date="2022" name="Int. J. Mol. Sci.">
        <title>Draft Genome of Tanacetum Coccineum: Genomic Comparison of Closely Related Tanacetum-Family Plants.</title>
        <authorList>
            <person name="Yamashiro T."/>
            <person name="Shiraishi A."/>
            <person name="Nakayama K."/>
            <person name="Satake H."/>
        </authorList>
    </citation>
    <scope>NUCLEOTIDE SEQUENCE</scope>
</reference>
<evidence type="ECO:0000256" key="1">
    <source>
        <dbReference type="SAM" id="MobiDB-lite"/>
    </source>
</evidence>
<evidence type="ECO:0000313" key="3">
    <source>
        <dbReference type="Proteomes" id="UP001151760"/>
    </source>
</evidence>
<feature type="compositionally biased region" description="Basic and acidic residues" evidence="1">
    <location>
        <begin position="120"/>
        <end position="138"/>
    </location>
</feature>
<reference evidence="2" key="2">
    <citation type="submission" date="2022-01" db="EMBL/GenBank/DDBJ databases">
        <authorList>
            <person name="Yamashiro T."/>
            <person name="Shiraishi A."/>
            <person name="Satake H."/>
            <person name="Nakayama K."/>
        </authorList>
    </citation>
    <scope>NUCLEOTIDE SEQUENCE</scope>
</reference>
<name>A0ABQ5BDJ8_9ASTR</name>
<proteinExistence type="predicted"/>
<organism evidence="2 3">
    <name type="scientific">Tanacetum coccineum</name>
    <dbReference type="NCBI Taxonomy" id="301880"/>
    <lineage>
        <taxon>Eukaryota</taxon>
        <taxon>Viridiplantae</taxon>
        <taxon>Streptophyta</taxon>
        <taxon>Embryophyta</taxon>
        <taxon>Tracheophyta</taxon>
        <taxon>Spermatophyta</taxon>
        <taxon>Magnoliopsida</taxon>
        <taxon>eudicotyledons</taxon>
        <taxon>Gunneridae</taxon>
        <taxon>Pentapetalae</taxon>
        <taxon>asterids</taxon>
        <taxon>campanulids</taxon>
        <taxon>Asterales</taxon>
        <taxon>Asteraceae</taxon>
        <taxon>Asteroideae</taxon>
        <taxon>Anthemideae</taxon>
        <taxon>Anthemidinae</taxon>
        <taxon>Tanacetum</taxon>
    </lineage>
</organism>
<keyword evidence="3" id="KW-1185">Reference proteome</keyword>
<dbReference type="EMBL" id="BQNB010013028">
    <property type="protein sequence ID" value="GJT10959.1"/>
    <property type="molecule type" value="Genomic_DNA"/>
</dbReference>
<dbReference type="Proteomes" id="UP001151760">
    <property type="component" value="Unassembled WGS sequence"/>
</dbReference>
<feature type="region of interest" description="Disordered" evidence="1">
    <location>
        <begin position="97"/>
        <end position="144"/>
    </location>
</feature>
<gene>
    <name evidence="2" type="ORF">Tco_0858001</name>
</gene>
<comment type="caution">
    <text evidence="2">The sequence shown here is derived from an EMBL/GenBank/DDBJ whole genome shotgun (WGS) entry which is preliminary data.</text>
</comment>
<protein>
    <submittedName>
        <fullName evidence="2">Uncharacterized protein</fullName>
    </submittedName>
</protein>
<evidence type="ECO:0000313" key="2">
    <source>
        <dbReference type="EMBL" id="GJT10959.1"/>
    </source>
</evidence>
<sequence length="324" mass="35299">MSEPFEDPIENEDHQSLPISSTPIPSPNYRPATLHTDKESEPMEASETRVASPHSTTSPLDSILLLSPDHPLPAQTSLTLHLLKLSTTAVLHKRYRGTSEPILDTETEGDESEAKGTGSKSEESEDKGLGLKSKEVASKDQQQQAVLVEDTTADEPLSLGYGETRRCALEIAKDIAHSTYEVGQSSRSIPVQQIADETTTLRLPVRTTWEDPVDGTVYTDIKCIMPLVRPPIPTPASPEWSSDSLPISPASLIVPLPIATPASGEPVDEGYLAEIGAQLELYGGIIHDHTYRLDALLPTLLEGMGWDITELYNRSAVVRDDIYS</sequence>
<feature type="compositionally biased region" description="Acidic residues" evidence="1">
    <location>
        <begin position="1"/>
        <end position="10"/>
    </location>
</feature>
<feature type="region of interest" description="Disordered" evidence="1">
    <location>
        <begin position="1"/>
        <end position="62"/>
    </location>
</feature>
<accession>A0ABQ5BDJ8</accession>